<dbReference type="EMBL" id="KZ989602">
    <property type="protein sequence ID" value="RKP25826.1"/>
    <property type="molecule type" value="Genomic_DNA"/>
</dbReference>
<accession>A0A4P9Z093</accession>
<comment type="similarity">
    <text evidence="2">Belongs to the mitochondrion-specific ribosomal protein mL40 family.</text>
</comment>
<feature type="non-terminal residue" evidence="8">
    <location>
        <position position="1"/>
    </location>
</feature>
<dbReference type="Gene3D" id="6.10.250.3440">
    <property type="match status" value="1"/>
</dbReference>
<dbReference type="GO" id="GO:1990904">
    <property type="term" value="C:ribonucleoprotein complex"/>
    <property type="evidence" value="ECO:0007669"/>
    <property type="project" value="UniProtKB-KW"/>
</dbReference>
<dbReference type="PANTHER" id="PTHR39150:SF1">
    <property type="entry name" value="LARGE RIBOSOMAL SUBUNIT PROTEIN ML40"/>
    <property type="match status" value="1"/>
</dbReference>
<evidence type="ECO:0000313" key="8">
    <source>
        <dbReference type="EMBL" id="RKP25826.1"/>
    </source>
</evidence>
<keyword evidence="9" id="KW-1185">Reference proteome</keyword>
<evidence type="ECO:0000256" key="5">
    <source>
        <dbReference type="ARBA" id="ARBA00023128"/>
    </source>
</evidence>
<dbReference type="InterPro" id="IPR019192">
    <property type="entry name" value="Ribosomal_mL40"/>
</dbReference>
<keyword evidence="4" id="KW-0689">Ribosomal protein</keyword>
<dbReference type="GO" id="GO:0005739">
    <property type="term" value="C:mitochondrion"/>
    <property type="evidence" value="ECO:0007669"/>
    <property type="project" value="UniProtKB-SubCell"/>
</dbReference>
<evidence type="ECO:0000256" key="1">
    <source>
        <dbReference type="ARBA" id="ARBA00004173"/>
    </source>
</evidence>
<dbReference type="InterPro" id="IPR042831">
    <property type="entry name" value="Ribosomal_mL40_fung"/>
</dbReference>
<dbReference type="Proteomes" id="UP000278143">
    <property type="component" value="Unassembled WGS sequence"/>
</dbReference>
<protein>
    <recommendedName>
        <fullName evidence="7">Large ribosomal subunit protein mL40</fullName>
    </recommendedName>
</protein>
<dbReference type="PANTHER" id="PTHR39150">
    <property type="entry name" value="54S RIBOSOMAL PROTEIN L28, MITOCHONDRIAL"/>
    <property type="match status" value="1"/>
</dbReference>
<gene>
    <name evidence="8" type="ORF">SYNPS1DRAFT_4144</name>
</gene>
<evidence type="ECO:0000256" key="2">
    <source>
        <dbReference type="ARBA" id="ARBA00009360"/>
    </source>
</evidence>
<evidence type="ECO:0000313" key="9">
    <source>
        <dbReference type="Proteomes" id="UP000278143"/>
    </source>
</evidence>
<dbReference type="GO" id="GO:0032543">
    <property type="term" value="P:mitochondrial translation"/>
    <property type="evidence" value="ECO:0007669"/>
    <property type="project" value="InterPro"/>
</dbReference>
<evidence type="ECO:0000256" key="3">
    <source>
        <dbReference type="ARBA" id="ARBA00022946"/>
    </source>
</evidence>
<evidence type="ECO:0000256" key="4">
    <source>
        <dbReference type="ARBA" id="ARBA00022980"/>
    </source>
</evidence>
<keyword evidence="3" id="KW-0809">Transit peptide</keyword>
<keyword evidence="6" id="KW-0687">Ribonucleoprotein</keyword>
<organism evidence="8 9">
    <name type="scientific">Syncephalis pseudoplumigaleata</name>
    <dbReference type="NCBI Taxonomy" id="1712513"/>
    <lineage>
        <taxon>Eukaryota</taxon>
        <taxon>Fungi</taxon>
        <taxon>Fungi incertae sedis</taxon>
        <taxon>Zoopagomycota</taxon>
        <taxon>Zoopagomycotina</taxon>
        <taxon>Zoopagomycetes</taxon>
        <taxon>Zoopagales</taxon>
        <taxon>Piptocephalidaceae</taxon>
        <taxon>Syncephalis</taxon>
    </lineage>
</organism>
<dbReference type="OrthoDB" id="2098203at2759"/>
<dbReference type="Pfam" id="PF09812">
    <property type="entry name" value="MRP-L28"/>
    <property type="match status" value="1"/>
</dbReference>
<proteinExistence type="inferred from homology"/>
<evidence type="ECO:0000256" key="7">
    <source>
        <dbReference type="ARBA" id="ARBA00035192"/>
    </source>
</evidence>
<evidence type="ECO:0000256" key="6">
    <source>
        <dbReference type="ARBA" id="ARBA00023274"/>
    </source>
</evidence>
<dbReference type="AlphaFoldDB" id="A0A4P9Z093"/>
<keyword evidence="5" id="KW-0496">Mitochondrion</keyword>
<reference evidence="9" key="1">
    <citation type="journal article" date="2018" name="Nat. Microbiol.">
        <title>Leveraging single-cell genomics to expand the fungal tree of life.</title>
        <authorList>
            <person name="Ahrendt S.R."/>
            <person name="Quandt C.A."/>
            <person name="Ciobanu D."/>
            <person name="Clum A."/>
            <person name="Salamov A."/>
            <person name="Andreopoulos B."/>
            <person name="Cheng J.F."/>
            <person name="Woyke T."/>
            <person name="Pelin A."/>
            <person name="Henrissat B."/>
            <person name="Reynolds N.K."/>
            <person name="Benny G.L."/>
            <person name="Smith M.E."/>
            <person name="James T.Y."/>
            <person name="Grigoriev I.V."/>
        </authorList>
    </citation>
    <scope>NUCLEOTIDE SEQUENCE [LARGE SCALE GENOMIC DNA]</scope>
    <source>
        <strain evidence="9">Benny S71-1</strain>
    </source>
</reference>
<name>A0A4P9Z093_9FUNG</name>
<feature type="non-terminal residue" evidence="8">
    <location>
        <position position="108"/>
    </location>
</feature>
<dbReference type="GO" id="GO:0003735">
    <property type="term" value="F:structural constituent of ribosome"/>
    <property type="evidence" value="ECO:0007669"/>
    <property type="project" value="InterPro"/>
</dbReference>
<comment type="subcellular location">
    <subcellularLocation>
        <location evidence="1">Mitochondrion</location>
    </subcellularLocation>
</comment>
<dbReference type="GO" id="GO:0005840">
    <property type="term" value="C:ribosome"/>
    <property type="evidence" value="ECO:0007669"/>
    <property type="project" value="UniProtKB-KW"/>
</dbReference>
<sequence>GDSRNQLLKQMLFETPARQPTITPEDEAREEVIERAWAQEQERYLARQHRAFEVLRERMAEAHDELKRISPYLYRGATNLEHGLVFPRQMRAPTHTPATTGWNYDYKA</sequence>